<accession>A0ABZ2M756</accession>
<keyword evidence="2" id="KW-0472">Membrane</keyword>
<evidence type="ECO:0000313" key="4">
    <source>
        <dbReference type="Proteomes" id="UP001370348"/>
    </source>
</evidence>
<proteinExistence type="predicted"/>
<keyword evidence="4" id="KW-1185">Reference proteome</keyword>
<reference evidence="3 4" key="1">
    <citation type="submission" date="2021-12" db="EMBL/GenBank/DDBJ databases">
        <title>Discovery of the Pendulisporaceae a myxobacterial family with distinct sporulation behavior and unique specialized metabolism.</title>
        <authorList>
            <person name="Garcia R."/>
            <person name="Popoff A."/>
            <person name="Bader C.D."/>
            <person name="Loehr J."/>
            <person name="Walesch S."/>
            <person name="Walt C."/>
            <person name="Boldt J."/>
            <person name="Bunk B."/>
            <person name="Haeckl F.J.F.P.J."/>
            <person name="Gunesch A.P."/>
            <person name="Birkelbach J."/>
            <person name="Nuebel U."/>
            <person name="Pietschmann T."/>
            <person name="Bach T."/>
            <person name="Mueller R."/>
        </authorList>
    </citation>
    <scope>NUCLEOTIDE SEQUENCE [LARGE SCALE GENOMIC DNA]</scope>
    <source>
        <strain evidence="3 4">MSr11954</strain>
    </source>
</reference>
<evidence type="ECO:0000256" key="2">
    <source>
        <dbReference type="SAM" id="Phobius"/>
    </source>
</evidence>
<name>A0ABZ2M756_9BACT</name>
<keyword evidence="2" id="KW-1133">Transmembrane helix</keyword>
<protein>
    <submittedName>
        <fullName evidence="3">Uncharacterized protein</fullName>
    </submittedName>
</protein>
<dbReference type="EMBL" id="CP089984">
    <property type="protein sequence ID" value="WXB18341.1"/>
    <property type="molecule type" value="Genomic_DNA"/>
</dbReference>
<evidence type="ECO:0000256" key="1">
    <source>
        <dbReference type="SAM" id="Coils"/>
    </source>
</evidence>
<keyword evidence="1" id="KW-0175">Coiled coil</keyword>
<feature type="transmembrane region" description="Helical" evidence="2">
    <location>
        <begin position="39"/>
        <end position="64"/>
    </location>
</feature>
<keyword evidence="2" id="KW-0812">Transmembrane</keyword>
<sequence length="161" mass="18147">MESHDPYRGDIQAALAEIDALTRQVDALTRQNEQLVSRWWRTVVIAGPVIALAGWLTSACIAELRRPMLSPTRSSARQLRRVAQLFRASNPTACPSMLDLQCERQFEPSTHIVDEWKNPFRIECVGDEIFVRSAGPDRKWDTADDIRVPAPVGEDVIHDAL</sequence>
<gene>
    <name evidence="3" type="ORF">LZC94_13960</name>
</gene>
<feature type="coiled-coil region" evidence="1">
    <location>
        <begin position="11"/>
        <end position="38"/>
    </location>
</feature>
<dbReference type="Proteomes" id="UP001370348">
    <property type="component" value="Chromosome"/>
</dbReference>
<evidence type="ECO:0000313" key="3">
    <source>
        <dbReference type="EMBL" id="WXB18341.1"/>
    </source>
</evidence>
<dbReference type="RefSeq" id="WP_394827975.1">
    <property type="nucleotide sequence ID" value="NZ_CP089984.1"/>
</dbReference>
<organism evidence="3 4">
    <name type="scientific">Pendulispora albinea</name>
    <dbReference type="NCBI Taxonomy" id="2741071"/>
    <lineage>
        <taxon>Bacteria</taxon>
        <taxon>Pseudomonadati</taxon>
        <taxon>Myxococcota</taxon>
        <taxon>Myxococcia</taxon>
        <taxon>Myxococcales</taxon>
        <taxon>Sorangiineae</taxon>
        <taxon>Pendulisporaceae</taxon>
        <taxon>Pendulispora</taxon>
    </lineage>
</organism>